<feature type="transmembrane region" description="Helical" evidence="12">
    <location>
        <begin position="620"/>
        <end position="638"/>
    </location>
</feature>
<comment type="subcellular location">
    <subcellularLocation>
        <location evidence="1 10">Endoplasmic reticulum membrane</location>
        <topology evidence="1 10">Multi-pass membrane protein</topology>
    </subcellularLocation>
</comment>
<feature type="transmembrane region" description="Helical" evidence="12">
    <location>
        <begin position="263"/>
        <end position="284"/>
    </location>
</feature>
<keyword evidence="14" id="KW-1185">Reference proteome</keyword>
<accession>A0ABR4NYU0</accession>
<dbReference type="InterPro" id="IPR014371">
    <property type="entry name" value="Oat_ACAT_DAG_ARE"/>
</dbReference>
<keyword evidence="5 10" id="KW-0256">Endoplasmic reticulum</keyword>
<evidence type="ECO:0000256" key="6">
    <source>
        <dbReference type="ARBA" id="ARBA00022989"/>
    </source>
</evidence>
<protein>
    <recommendedName>
        <fullName evidence="10">O-acyltransferase</fullName>
    </recommendedName>
</protein>
<evidence type="ECO:0000256" key="8">
    <source>
        <dbReference type="ARBA" id="ARBA00023315"/>
    </source>
</evidence>
<evidence type="ECO:0000256" key="3">
    <source>
        <dbReference type="ARBA" id="ARBA00022679"/>
    </source>
</evidence>
<dbReference type="EMBL" id="JBEVYD010000003">
    <property type="protein sequence ID" value="KAL3234349.1"/>
    <property type="molecule type" value="Genomic_DNA"/>
</dbReference>
<evidence type="ECO:0000256" key="1">
    <source>
        <dbReference type="ARBA" id="ARBA00004477"/>
    </source>
</evidence>
<evidence type="ECO:0000313" key="13">
    <source>
        <dbReference type="EMBL" id="KAL3234349.1"/>
    </source>
</evidence>
<evidence type="ECO:0000313" key="14">
    <source>
        <dbReference type="Proteomes" id="UP001623330"/>
    </source>
</evidence>
<feature type="transmembrane region" description="Helical" evidence="12">
    <location>
        <begin position="479"/>
        <end position="503"/>
    </location>
</feature>
<keyword evidence="7 10" id="KW-0472">Membrane</keyword>
<comment type="function">
    <text evidence="9">Sterol O-acyltransferase that catalyzes the formation of stery esters.</text>
</comment>
<feature type="transmembrane region" description="Helical" evidence="12">
    <location>
        <begin position="320"/>
        <end position="337"/>
    </location>
</feature>
<dbReference type="PIRSF" id="PIRSF000439">
    <property type="entry name" value="Oat_ACAT_DAG_ARE"/>
    <property type="match status" value="1"/>
</dbReference>
<dbReference type="PANTHER" id="PTHR10408:SF23">
    <property type="entry name" value="STEROL O-ACYLTRANSFERASE 1-RELATED"/>
    <property type="match status" value="1"/>
</dbReference>
<evidence type="ECO:0000256" key="4">
    <source>
        <dbReference type="ARBA" id="ARBA00022692"/>
    </source>
</evidence>
<comment type="caution">
    <text evidence="13">The sequence shown here is derived from an EMBL/GenBank/DDBJ whole genome shotgun (WGS) entry which is preliminary data.</text>
</comment>
<proteinExistence type="inferred from homology"/>
<sequence length="640" mass="75642">MGDELLDDKRFIRIQKLNRPNDGKRHSLQLDSEEHLYEHKDVKVDSQRRHLDDGYSSSGSSVTSSPEKSSPQPVLFEKDAEIVEKPTDSRDESLAPGEVEVKVETKQTITMLDDKKKAHDDTEDRRVAHITKKFKNRYQKGTQAFRSYFDDVAFEYRPSIFDASINEPYQTKFAGPTLEASIKKKEKELRQLRTEHKRQLDSGEGPISWEETLLTSNFSGIYVAIWMTLALGVLKSIIDYYCENGTLKDSEIFQFMTKDLWKVAYADLVMYLTTYFSVAVQYLCKWKILSWSKQGWVIIAIFEAWYLLYFMYYTEHILRLHWVAKIFLFLHSLVLLMKMHSYSFYNGYLWEIKDELDYSTKALAKYKETAKQDIVETLEKSIEFCTSEIKSQSKYHEFPNNITLQNYFTYSMFPSLVYQIEYPRTKKIRWHYVVEKVCAIFGTIIVMMTVAQIFMYPVAIRALSIRDNTEQSLFEKAQMWPRLLIDIVPSFIIMYLLVFYLIWDAILNCIAELTCFGDRYFYGDWWNCVDWAEFSRIWNVPVHKFLVRHVYHSSMSALKLNRHQATLFTFFLSSIIHEMAMYVIFKRLRFYLFCFQMFQLPLVAISNTPFMRKRTVIGNVIFWLGICIGPSLICTIYLTF</sequence>
<feature type="transmembrane region" description="Helical" evidence="12">
    <location>
        <begin position="296"/>
        <end position="314"/>
    </location>
</feature>
<gene>
    <name evidence="13" type="ORF">RNJ44_03111</name>
</gene>
<feature type="transmembrane region" description="Helical" evidence="12">
    <location>
        <begin position="437"/>
        <end position="459"/>
    </location>
</feature>
<dbReference type="InterPro" id="IPR004299">
    <property type="entry name" value="MBOAT_fam"/>
</dbReference>
<name>A0ABR4NYU0_9SACH</name>
<evidence type="ECO:0000256" key="12">
    <source>
        <dbReference type="SAM" id="Phobius"/>
    </source>
</evidence>
<keyword evidence="3 10" id="KW-0808">Transferase</keyword>
<evidence type="ECO:0000256" key="10">
    <source>
        <dbReference type="PIRNR" id="PIRNR000439"/>
    </source>
</evidence>
<reference evidence="13 14" key="1">
    <citation type="submission" date="2024-05" db="EMBL/GenBank/DDBJ databases">
        <title>Long read based assembly of the Candida bracarensis genome reveals expanded adhesin content.</title>
        <authorList>
            <person name="Marcet-Houben M."/>
            <person name="Ksiezopolska E."/>
            <person name="Gabaldon T."/>
        </authorList>
    </citation>
    <scope>NUCLEOTIDE SEQUENCE [LARGE SCALE GENOMIC DNA]</scope>
    <source>
        <strain evidence="13 14">CBM6</strain>
    </source>
</reference>
<dbReference type="Pfam" id="PF03062">
    <property type="entry name" value="MBOAT"/>
    <property type="match status" value="1"/>
</dbReference>
<evidence type="ECO:0000256" key="11">
    <source>
        <dbReference type="SAM" id="MobiDB-lite"/>
    </source>
</evidence>
<evidence type="ECO:0000256" key="7">
    <source>
        <dbReference type="ARBA" id="ARBA00023136"/>
    </source>
</evidence>
<evidence type="ECO:0000256" key="9">
    <source>
        <dbReference type="ARBA" id="ARBA00023568"/>
    </source>
</evidence>
<keyword evidence="8 10" id="KW-0012">Acyltransferase</keyword>
<organism evidence="13 14">
    <name type="scientific">Nakaseomyces bracarensis</name>
    <dbReference type="NCBI Taxonomy" id="273131"/>
    <lineage>
        <taxon>Eukaryota</taxon>
        <taxon>Fungi</taxon>
        <taxon>Dikarya</taxon>
        <taxon>Ascomycota</taxon>
        <taxon>Saccharomycotina</taxon>
        <taxon>Saccharomycetes</taxon>
        <taxon>Saccharomycetales</taxon>
        <taxon>Saccharomycetaceae</taxon>
        <taxon>Nakaseomyces</taxon>
    </lineage>
</organism>
<feature type="region of interest" description="Disordered" evidence="11">
    <location>
        <begin position="39"/>
        <end position="75"/>
    </location>
</feature>
<feature type="transmembrane region" description="Helical" evidence="12">
    <location>
        <begin position="565"/>
        <end position="584"/>
    </location>
</feature>
<feature type="compositionally biased region" description="Low complexity" evidence="11">
    <location>
        <begin position="56"/>
        <end position="70"/>
    </location>
</feature>
<evidence type="ECO:0000256" key="2">
    <source>
        <dbReference type="ARBA" id="ARBA00009010"/>
    </source>
</evidence>
<feature type="transmembrane region" description="Helical" evidence="12">
    <location>
        <begin position="220"/>
        <end position="238"/>
    </location>
</feature>
<keyword evidence="6 12" id="KW-1133">Transmembrane helix</keyword>
<feature type="transmembrane region" description="Helical" evidence="12">
    <location>
        <begin position="590"/>
        <end position="608"/>
    </location>
</feature>
<comment type="similarity">
    <text evidence="2 10">Belongs to the membrane-bound acyltransferase family. Sterol o-acyltransferase subfamily.</text>
</comment>
<dbReference type="Proteomes" id="UP001623330">
    <property type="component" value="Unassembled WGS sequence"/>
</dbReference>
<evidence type="ECO:0000256" key="5">
    <source>
        <dbReference type="ARBA" id="ARBA00022824"/>
    </source>
</evidence>
<keyword evidence="4 12" id="KW-0812">Transmembrane</keyword>
<dbReference type="PANTHER" id="PTHR10408">
    <property type="entry name" value="STEROL O-ACYLTRANSFERASE"/>
    <property type="match status" value="1"/>
</dbReference>
<feature type="compositionally biased region" description="Basic and acidic residues" evidence="11">
    <location>
        <begin position="39"/>
        <end position="53"/>
    </location>
</feature>